<dbReference type="Proteomes" id="UP001371456">
    <property type="component" value="Unassembled WGS sequence"/>
</dbReference>
<dbReference type="EMBL" id="JBANQN010000012">
    <property type="protein sequence ID" value="KAK6773422.1"/>
    <property type="molecule type" value="Genomic_DNA"/>
</dbReference>
<organism evidence="1 2">
    <name type="scientific">Solanum bulbocastanum</name>
    <name type="common">Wild potato</name>
    <dbReference type="NCBI Taxonomy" id="147425"/>
    <lineage>
        <taxon>Eukaryota</taxon>
        <taxon>Viridiplantae</taxon>
        <taxon>Streptophyta</taxon>
        <taxon>Embryophyta</taxon>
        <taxon>Tracheophyta</taxon>
        <taxon>Spermatophyta</taxon>
        <taxon>Magnoliopsida</taxon>
        <taxon>eudicotyledons</taxon>
        <taxon>Gunneridae</taxon>
        <taxon>Pentapetalae</taxon>
        <taxon>asterids</taxon>
        <taxon>lamiids</taxon>
        <taxon>Solanales</taxon>
        <taxon>Solanaceae</taxon>
        <taxon>Solanoideae</taxon>
        <taxon>Solaneae</taxon>
        <taxon>Solanum</taxon>
    </lineage>
</organism>
<reference evidence="1 2" key="1">
    <citation type="submission" date="2024-02" db="EMBL/GenBank/DDBJ databases">
        <title>de novo genome assembly of Solanum bulbocastanum strain 11H21.</title>
        <authorList>
            <person name="Hosaka A.J."/>
        </authorList>
    </citation>
    <scope>NUCLEOTIDE SEQUENCE [LARGE SCALE GENOMIC DNA]</scope>
    <source>
        <tissue evidence="1">Young leaves</tissue>
    </source>
</reference>
<sequence length="49" mass="5292">MIDDSSSGPKKQKIDAREQTICIFGSKLKGVAGEHSGYCGKGKAEFPYK</sequence>
<proteinExistence type="predicted"/>
<protein>
    <submittedName>
        <fullName evidence="1">Uncharacterized protein</fullName>
    </submittedName>
</protein>
<gene>
    <name evidence="1" type="ORF">RDI58_028660</name>
</gene>
<accession>A0AAN8ST66</accession>
<keyword evidence="2" id="KW-1185">Reference proteome</keyword>
<evidence type="ECO:0000313" key="1">
    <source>
        <dbReference type="EMBL" id="KAK6773422.1"/>
    </source>
</evidence>
<name>A0AAN8ST66_SOLBU</name>
<evidence type="ECO:0000313" key="2">
    <source>
        <dbReference type="Proteomes" id="UP001371456"/>
    </source>
</evidence>
<dbReference type="AlphaFoldDB" id="A0AAN8ST66"/>
<comment type="caution">
    <text evidence="1">The sequence shown here is derived from an EMBL/GenBank/DDBJ whole genome shotgun (WGS) entry which is preliminary data.</text>
</comment>